<feature type="signal peptide" evidence="2">
    <location>
        <begin position="1"/>
        <end position="19"/>
    </location>
</feature>
<name>A0A8H6FJD6_9LECA</name>
<dbReference type="OrthoDB" id="10623128at2759"/>
<evidence type="ECO:0000256" key="2">
    <source>
        <dbReference type="SAM" id="SignalP"/>
    </source>
</evidence>
<keyword evidence="2" id="KW-0732">Signal</keyword>
<evidence type="ECO:0000313" key="4">
    <source>
        <dbReference type="Proteomes" id="UP000578531"/>
    </source>
</evidence>
<feature type="region of interest" description="Disordered" evidence="1">
    <location>
        <begin position="42"/>
        <end position="88"/>
    </location>
</feature>
<feature type="chain" id="PRO_5034617782" evidence="2">
    <location>
        <begin position="20"/>
        <end position="88"/>
    </location>
</feature>
<keyword evidence="4" id="KW-1185">Reference proteome</keyword>
<dbReference type="RefSeq" id="XP_037159853.1">
    <property type="nucleotide sequence ID" value="XM_037313188.1"/>
</dbReference>
<reference evidence="3 4" key="1">
    <citation type="journal article" date="2020" name="Genomics">
        <title>Complete, high-quality genomes from long-read metagenomic sequencing of two wolf lichen thalli reveals enigmatic genome architecture.</title>
        <authorList>
            <person name="McKenzie S.K."/>
            <person name="Walston R.F."/>
            <person name="Allen J.L."/>
        </authorList>
    </citation>
    <scope>NUCLEOTIDE SEQUENCE [LARGE SCALE GENOMIC DNA]</scope>
    <source>
        <strain evidence="3">WasteWater2</strain>
    </source>
</reference>
<comment type="caution">
    <text evidence="3">The sequence shown here is derived from an EMBL/GenBank/DDBJ whole genome shotgun (WGS) entry which is preliminary data.</text>
</comment>
<dbReference type="Proteomes" id="UP000578531">
    <property type="component" value="Unassembled WGS sequence"/>
</dbReference>
<protein>
    <submittedName>
        <fullName evidence="3">Uncharacterized protein</fullName>
    </submittedName>
</protein>
<feature type="compositionally biased region" description="Basic and acidic residues" evidence="1">
    <location>
        <begin position="71"/>
        <end position="88"/>
    </location>
</feature>
<proteinExistence type="predicted"/>
<evidence type="ECO:0000256" key="1">
    <source>
        <dbReference type="SAM" id="MobiDB-lite"/>
    </source>
</evidence>
<dbReference type="GeneID" id="59292950"/>
<dbReference type="EMBL" id="JACCJC010000070">
    <property type="protein sequence ID" value="KAF6229661.1"/>
    <property type="molecule type" value="Genomic_DNA"/>
</dbReference>
<dbReference type="AlphaFoldDB" id="A0A8H6FJD6"/>
<sequence>MQPQKILYLMALFAIGAQALPPLPKANSLAVRTDVDNAWEGGTEKRADVDNAWGGGTEKRADADEAWGGGTEKRADADEAWRGKTEEV</sequence>
<organism evidence="3 4">
    <name type="scientific">Letharia columbiana</name>
    <dbReference type="NCBI Taxonomy" id="112416"/>
    <lineage>
        <taxon>Eukaryota</taxon>
        <taxon>Fungi</taxon>
        <taxon>Dikarya</taxon>
        <taxon>Ascomycota</taxon>
        <taxon>Pezizomycotina</taxon>
        <taxon>Lecanoromycetes</taxon>
        <taxon>OSLEUM clade</taxon>
        <taxon>Lecanoromycetidae</taxon>
        <taxon>Lecanorales</taxon>
        <taxon>Lecanorineae</taxon>
        <taxon>Parmeliaceae</taxon>
        <taxon>Letharia</taxon>
    </lineage>
</organism>
<evidence type="ECO:0000313" key="3">
    <source>
        <dbReference type="EMBL" id="KAF6229661.1"/>
    </source>
</evidence>
<gene>
    <name evidence="3" type="ORF">HO173_011307</name>
</gene>
<accession>A0A8H6FJD6</accession>